<keyword evidence="4 7" id="KW-1133">Transmembrane helix</keyword>
<evidence type="ECO:0000256" key="3">
    <source>
        <dbReference type="ARBA" id="ARBA00022748"/>
    </source>
</evidence>
<proteinExistence type="predicted"/>
<keyword evidence="10" id="KW-1185">Reference proteome</keyword>
<feature type="transmembrane region" description="Helical" evidence="7">
    <location>
        <begin position="12"/>
        <end position="30"/>
    </location>
</feature>
<evidence type="ECO:0000313" key="9">
    <source>
        <dbReference type="EMBL" id="MFA1556663.1"/>
    </source>
</evidence>
<evidence type="ECO:0000259" key="8">
    <source>
        <dbReference type="Pfam" id="PF01578"/>
    </source>
</evidence>
<keyword evidence="2 7" id="KW-0812">Transmembrane</keyword>
<dbReference type="InterPro" id="IPR017562">
    <property type="entry name" value="Cyt_c_biogenesis_CcsA"/>
</dbReference>
<feature type="domain" description="Cytochrome c assembly protein" evidence="8">
    <location>
        <begin position="122"/>
        <end position="331"/>
    </location>
</feature>
<feature type="transmembrane region" description="Helical" evidence="7">
    <location>
        <begin position="305"/>
        <end position="327"/>
    </location>
</feature>
<gene>
    <name evidence="9" type="primary">ccsB</name>
    <name evidence="9" type="ORF">SM436_23465</name>
</gene>
<keyword evidence="5 7" id="KW-0472">Membrane</keyword>
<evidence type="ECO:0000256" key="2">
    <source>
        <dbReference type="ARBA" id="ARBA00022692"/>
    </source>
</evidence>
<dbReference type="PANTHER" id="PTHR30071:SF1">
    <property type="entry name" value="CYTOCHROME B_B6 PROTEIN-RELATED"/>
    <property type="match status" value="1"/>
</dbReference>
<evidence type="ECO:0000256" key="6">
    <source>
        <dbReference type="SAM" id="MobiDB-lite"/>
    </source>
</evidence>
<organism evidence="9 10">
    <name type="scientific">Actinomadura chokoriensis</name>
    <dbReference type="NCBI Taxonomy" id="454156"/>
    <lineage>
        <taxon>Bacteria</taxon>
        <taxon>Bacillati</taxon>
        <taxon>Actinomycetota</taxon>
        <taxon>Actinomycetes</taxon>
        <taxon>Streptosporangiales</taxon>
        <taxon>Thermomonosporaceae</taxon>
        <taxon>Actinomadura</taxon>
    </lineage>
</organism>
<comment type="subcellular location">
    <subcellularLocation>
        <location evidence="1">Membrane</location>
        <topology evidence="1">Multi-pass membrane protein</topology>
    </subcellularLocation>
</comment>
<dbReference type="InterPro" id="IPR002541">
    <property type="entry name" value="Cyt_c_assembly"/>
</dbReference>
<accession>A0ABV4R455</accession>
<reference evidence="9 10" key="1">
    <citation type="submission" date="2023-11" db="EMBL/GenBank/DDBJ databases">
        <title>Actinomadura monticuli sp. nov., isolated from volcanic ash.</title>
        <authorList>
            <person name="Lee S.D."/>
            <person name="Yang H."/>
            <person name="Kim I.S."/>
        </authorList>
    </citation>
    <scope>NUCLEOTIDE SEQUENCE [LARGE SCALE GENOMIC DNA]</scope>
    <source>
        <strain evidence="9 10">DSM 45346</strain>
    </source>
</reference>
<dbReference type="PANTHER" id="PTHR30071">
    <property type="entry name" value="HEME EXPORTER PROTEIN C"/>
    <property type="match status" value="1"/>
</dbReference>
<feature type="compositionally biased region" description="Low complexity" evidence="6">
    <location>
        <begin position="59"/>
        <end position="81"/>
    </location>
</feature>
<dbReference type="EMBL" id="JAXCEH010000016">
    <property type="protein sequence ID" value="MFA1556663.1"/>
    <property type="molecule type" value="Genomic_DNA"/>
</dbReference>
<evidence type="ECO:0000256" key="7">
    <source>
        <dbReference type="SAM" id="Phobius"/>
    </source>
</evidence>
<dbReference type="InterPro" id="IPR045062">
    <property type="entry name" value="Cyt_c_biogenesis_CcsA/CcmC"/>
</dbReference>
<evidence type="ECO:0000256" key="4">
    <source>
        <dbReference type="ARBA" id="ARBA00022989"/>
    </source>
</evidence>
<protein>
    <submittedName>
        <fullName evidence="9">C-type cytochrome biogenesis protein CcsB</fullName>
    </submittedName>
</protein>
<dbReference type="RefSeq" id="WP_371943407.1">
    <property type="nucleotide sequence ID" value="NZ_JAXCEH010000016.1"/>
</dbReference>
<comment type="caution">
    <text evidence="9">The sequence shown here is derived from an EMBL/GenBank/DDBJ whole genome shotgun (WGS) entry which is preliminary data.</text>
</comment>
<feature type="transmembrane region" description="Helical" evidence="7">
    <location>
        <begin position="245"/>
        <end position="264"/>
    </location>
</feature>
<dbReference type="Pfam" id="PF01578">
    <property type="entry name" value="Cytochrom_C_asm"/>
    <property type="match status" value="1"/>
</dbReference>
<dbReference type="NCBIfam" id="TIGR03144">
    <property type="entry name" value="cytochr_II_ccsB"/>
    <property type="match status" value="1"/>
</dbReference>
<evidence type="ECO:0000256" key="1">
    <source>
        <dbReference type="ARBA" id="ARBA00004141"/>
    </source>
</evidence>
<feature type="transmembrane region" description="Helical" evidence="7">
    <location>
        <begin position="152"/>
        <end position="172"/>
    </location>
</feature>
<keyword evidence="3" id="KW-0201">Cytochrome c-type biogenesis</keyword>
<sequence length="334" mass="35556">MSTADLANLSDKLMLTTVVLYIVAMVAYAADLGFGRRRAAVVAERAEAKVLVGAGGAGTATDDASTAATTTTTAAEAAADGGDSERPQVDWANLAVVLNVLGWGAHLGVLVTRGLAANRWPWGNMYEFLTAIAFAAVTAYLVVMFRYKARFLGAFVMVAAAIALGVANIWLYDSVGPVSPALNSYWIAIHVTAAIIATGAFTVAGAATVLYLVKDRAESRGGAAEGGVLSRLPSTEALDRLSMRVTMFAFPIWTAAIIMGAIWADQAWGRYWGWDPKEVWSFITWVIYAAYLHARATAGWKGRKAAVLSLIAFAALMFNFFGVNYIFSGLHSYA</sequence>
<feature type="transmembrane region" description="Helical" evidence="7">
    <location>
        <begin position="94"/>
        <end position="116"/>
    </location>
</feature>
<evidence type="ECO:0000313" key="10">
    <source>
        <dbReference type="Proteomes" id="UP001569904"/>
    </source>
</evidence>
<feature type="transmembrane region" description="Helical" evidence="7">
    <location>
        <begin position="128"/>
        <end position="145"/>
    </location>
</feature>
<name>A0ABV4R455_9ACTN</name>
<evidence type="ECO:0000256" key="5">
    <source>
        <dbReference type="ARBA" id="ARBA00023136"/>
    </source>
</evidence>
<dbReference type="Proteomes" id="UP001569904">
    <property type="component" value="Unassembled WGS sequence"/>
</dbReference>
<feature type="transmembrane region" description="Helical" evidence="7">
    <location>
        <begin position="279"/>
        <end position="298"/>
    </location>
</feature>
<feature type="transmembrane region" description="Helical" evidence="7">
    <location>
        <begin position="184"/>
        <end position="213"/>
    </location>
</feature>
<feature type="region of interest" description="Disordered" evidence="6">
    <location>
        <begin position="56"/>
        <end position="85"/>
    </location>
</feature>